<dbReference type="EMBL" id="JAPDFW010000065">
    <property type="protein sequence ID" value="KAJ5075436.1"/>
    <property type="molecule type" value="Genomic_DNA"/>
</dbReference>
<sequence>MGNMIINIEQIKFKNYDEYLPFPVSFEKSIQFRKEITQKLIENTRYLRSLQEQTSKTKKQKKKAPNRKKINKTQTRKKKKQTITEKRGKQKPKQKKNRMQKTKNHQIQQKERKIRHKQSQKEKKTYQSRGGTWSMEETYQLIEGVRRYGVGRWSLVRDDPKIRIGSHRTNHDLCNKWRNLTSRSHDEDFKKFITEAINQKHPVVYHGNDSAEITDDDIEKKSDFLDSSFDNQDIKRTKKSNKKNPQNKIDLPNEIFERQIEALEQQQNENLVEQNFVINQNSRQFEKDLIQKNQDQKNNQKLAVDVVFEKENDSQSNFAENFEKKEEEEEEKEKMN</sequence>
<evidence type="ECO:0000256" key="2">
    <source>
        <dbReference type="ARBA" id="ARBA00023125"/>
    </source>
</evidence>
<feature type="compositionally biased region" description="Acidic residues" evidence="4">
    <location>
        <begin position="326"/>
        <end position="336"/>
    </location>
</feature>
<comment type="subcellular location">
    <subcellularLocation>
        <location evidence="1">Nucleus</location>
    </subcellularLocation>
</comment>
<evidence type="ECO:0000313" key="8">
    <source>
        <dbReference type="Proteomes" id="UP001149090"/>
    </source>
</evidence>
<feature type="compositionally biased region" description="Basic residues" evidence="4">
    <location>
        <begin position="88"/>
        <end position="104"/>
    </location>
</feature>
<dbReference type="GO" id="GO:0003691">
    <property type="term" value="F:double-stranded telomeric DNA binding"/>
    <property type="evidence" value="ECO:0007669"/>
    <property type="project" value="InterPro"/>
</dbReference>
<dbReference type="SMART" id="SM00717">
    <property type="entry name" value="SANT"/>
    <property type="match status" value="1"/>
</dbReference>
<evidence type="ECO:0000259" key="5">
    <source>
        <dbReference type="PROSITE" id="PS50090"/>
    </source>
</evidence>
<keyword evidence="8" id="KW-1185">Reference proteome</keyword>
<dbReference type="Pfam" id="PF00249">
    <property type="entry name" value="Myb_DNA-binding"/>
    <property type="match status" value="1"/>
</dbReference>
<dbReference type="PANTHER" id="PTHR46267">
    <property type="entry name" value="SINGLE MYB HISTONE 4"/>
    <property type="match status" value="1"/>
</dbReference>
<dbReference type="SUPFAM" id="SSF46689">
    <property type="entry name" value="Homeodomain-like"/>
    <property type="match status" value="1"/>
</dbReference>
<dbReference type="Proteomes" id="UP001149090">
    <property type="component" value="Unassembled WGS sequence"/>
</dbReference>
<dbReference type="GO" id="GO:0005634">
    <property type="term" value="C:nucleus"/>
    <property type="evidence" value="ECO:0007669"/>
    <property type="project" value="UniProtKB-SubCell"/>
</dbReference>
<dbReference type="AlphaFoldDB" id="A0A9Q0LMN1"/>
<evidence type="ECO:0000313" key="7">
    <source>
        <dbReference type="EMBL" id="KAJ5075436.1"/>
    </source>
</evidence>
<feature type="domain" description="Myb-like" evidence="5">
    <location>
        <begin position="125"/>
        <end position="181"/>
    </location>
</feature>
<feature type="region of interest" description="Disordered" evidence="4">
    <location>
        <begin position="313"/>
        <end position="336"/>
    </location>
</feature>
<dbReference type="CDD" id="cd11660">
    <property type="entry name" value="SANT_TRF"/>
    <property type="match status" value="1"/>
</dbReference>
<organism evidence="7 8">
    <name type="scientific">Anaeramoeba ignava</name>
    <name type="common">Anaerobic marine amoeba</name>
    <dbReference type="NCBI Taxonomy" id="1746090"/>
    <lineage>
        <taxon>Eukaryota</taxon>
        <taxon>Metamonada</taxon>
        <taxon>Anaeramoebidae</taxon>
        <taxon>Anaeramoeba</taxon>
    </lineage>
</organism>
<dbReference type="InterPro" id="IPR009057">
    <property type="entry name" value="Homeodomain-like_sf"/>
</dbReference>
<gene>
    <name evidence="7" type="ORF">M0811_07406</name>
</gene>
<evidence type="ECO:0000256" key="4">
    <source>
        <dbReference type="SAM" id="MobiDB-lite"/>
    </source>
</evidence>
<dbReference type="InterPro" id="IPR044597">
    <property type="entry name" value="SMH1-6"/>
</dbReference>
<dbReference type="PROSITE" id="PS51294">
    <property type="entry name" value="HTH_MYB"/>
    <property type="match status" value="1"/>
</dbReference>
<reference evidence="7" key="1">
    <citation type="submission" date="2022-10" db="EMBL/GenBank/DDBJ databases">
        <title>Novel sulphate-reducing endosymbionts in the free-living metamonad Anaeramoeba.</title>
        <authorList>
            <person name="Jerlstrom-Hultqvist J."/>
            <person name="Cepicka I."/>
            <person name="Gallot-Lavallee L."/>
            <person name="Salas-Leiva D."/>
            <person name="Curtis B.A."/>
            <person name="Zahonova K."/>
            <person name="Pipaliya S."/>
            <person name="Dacks J."/>
            <person name="Roger A.J."/>
        </authorList>
    </citation>
    <scope>NUCLEOTIDE SEQUENCE</scope>
    <source>
        <strain evidence="7">BMAN</strain>
    </source>
</reference>
<accession>A0A9Q0LMN1</accession>
<feature type="compositionally biased region" description="Basic residues" evidence="4">
    <location>
        <begin position="56"/>
        <end position="81"/>
    </location>
</feature>
<dbReference type="Gene3D" id="1.10.246.220">
    <property type="match status" value="1"/>
</dbReference>
<evidence type="ECO:0000259" key="6">
    <source>
        <dbReference type="PROSITE" id="PS51294"/>
    </source>
</evidence>
<feature type="domain" description="HTH myb-type" evidence="6">
    <location>
        <begin position="129"/>
        <end position="185"/>
    </location>
</feature>
<keyword evidence="2" id="KW-0238">DNA-binding</keyword>
<keyword evidence="3" id="KW-0539">Nucleus</keyword>
<name>A0A9Q0LMN1_ANAIG</name>
<evidence type="ECO:0000256" key="3">
    <source>
        <dbReference type="ARBA" id="ARBA00023242"/>
    </source>
</evidence>
<feature type="region of interest" description="Disordered" evidence="4">
    <location>
        <begin position="51"/>
        <end position="130"/>
    </location>
</feature>
<protein>
    <submittedName>
        <fullName evidence="7">Single myb histone 4</fullName>
    </submittedName>
</protein>
<dbReference type="InterPro" id="IPR017930">
    <property type="entry name" value="Myb_dom"/>
</dbReference>
<dbReference type="InterPro" id="IPR001005">
    <property type="entry name" value="SANT/Myb"/>
</dbReference>
<comment type="caution">
    <text evidence="7">The sequence shown here is derived from an EMBL/GenBank/DDBJ whole genome shotgun (WGS) entry which is preliminary data.</text>
</comment>
<proteinExistence type="predicted"/>
<dbReference type="PANTHER" id="PTHR46267:SF15">
    <property type="entry name" value="WINGED HELIX-TURN-HELIX TRANSCRIPTION REPRESSOR DNA-BINDING PROTEIN-RELATED"/>
    <property type="match status" value="1"/>
</dbReference>
<evidence type="ECO:0000256" key="1">
    <source>
        <dbReference type="ARBA" id="ARBA00004123"/>
    </source>
</evidence>
<dbReference type="PROSITE" id="PS50090">
    <property type="entry name" value="MYB_LIKE"/>
    <property type="match status" value="1"/>
</dbReference>
<dbReference type="OrthoDB" id="608866at2759"/>